<proteinExistence type="predicted"/>
<dbReference type="Proteomes" id="UP000813463">
    <property type="component" value="Chromosome 4"/>
</dbReference>
<dbReference type="RefSeq" id="XP_021848211.1">
    <property type="nucleotide sequence ID" value="XM_021992519.2"/>
</dbReference>
<dbReference type="SUPFAM" id="SSF81383">
    <property type="entry name" value="F-box domain"/>
    <property type="match status" value="1"/>
</dbReference>
<gene>
    <name evidence="4" type="primary">LOC110787883</name>
</gene>
<feature type="domain" description="F-box" evidence="1">
    <location>
        <begin position="15"/>
        <end position="50"/>
    </location>
</feature>
<dbReference type="PANTHER" id="PTHR31900">
    <property type="entry name" value="F-BOX/RNI SUPERFAMILY PROTEIN-RELATED"/>
    <property type="match status" value="1"/>
</dbReference>
<evidence type="ECO:0000259" key="2">
    <source>
        <dbReference type="Pfam" id="PF08387"/>
    </source>
</evidence>
<evidence type="ECO:0000313" key="4">
    <source>
        <dbReference type="RefSeq" id="XP_021848211.1"/>
    </source>
</evidence>
<dbReference type="GeneID" id="110787883"/>
<dbReference type="CDD" id="cd22160">
    <property type="entry name" value="F-box_AtFBL13-like"/>
    <property type="match status" value="1"/>
</dbReference>
<dbReference type="Pfam" id="PF00646">
    <property type="entry name" value="F-box"/>
    <property type="match status" value="1"/>
</dbReference>
<dbReference type="InterPro" id="IPR036047">
    <property type="entry name" value="F-box-like_dom_sf"/>
</dbReference>
<reference evidence="3" key="1">
    <citation type="journal article" date="2021" name="Nat. Commun.">
        <title>Genomic analyses provide insights into spinach domestication and the genetic basis of agronomic traits.</title>
        <authorList>
            <person name="Cai X."/>
            <person name="Sun X."/>
            <person name="Xu C."/>
            <person name="Sun H."/>
            <person name="Wang X."/>
            <person name="Ge C."/>
            <person name="Zhang Z."/>
            <person name="Wang Q."/>
            <person name="Fei Z."/>
            <person name="Jiao C."/>
            <person name="Wang Q."/>
        </authorList>
    </citation>
    <scope>NUCLEOTIDE SEQUENCE [LARGE SCALE GENOMIC DNA]</scope>
    <source>
        <strain evidence="3">cv. Varoflay</strain>
    </source>
</reference>
<keyword evidence="3" id="KW-1185">Reference proteome</keyword>
<evidence type="ECO:0000313" key="3">
    <source>
        <dbReference type="Proteomes" id="UP000813463"/>
    </source>
</evidence>
<organism evidence="3 4">
    <name type="scientific">Spinacia oleracea</name>
    <name type="common">Spinach</name>
    <dbReference type="NCBI Taxonomy" id="3562"/>
    <lineage>
        <taxon>Eukaryota</taxon>
        <taxon>Viridiplantae</taxon>
        <taxon>Streptophyta</taxon>
        <taxon>Embryophyta</taxon>
        <taxon>Tracheophyta</taxon>
        <taxon>Spermatophyta</taxon>
        <taxon>Magnoliopsida</taxon>
        <taxon>eudicotyledons</taxon>
        <taxon>Gunneridae</taxon>
        <taxon>Pentapetalae</taxon>
        <taxon>Caryophyllales</taxon>
        <taxon>Chenopodiaceae</taxon>
        <taxon>Chenopodioideae</taxon>
        <taxon>Anserineae</taxon>
        <taxon>Spinacia</taxon>
    </lineage>
</organism>
<dbReference type="KEGG" id="soe:110787883"/>
<dbReference type="Pfam" id="PF08387">
    <property type="entry name" value="FBD"/>
    <property type="match status" value="1"/>
</dbReference>
<dbReference type="InterPro" id="IPR050232">
    <property type="entry name" value="FBL13/AtMIF1-like"/>
</dbReference>
<dbReference type="InterPro" id="IPR053781">
    <property type="entry name" value="F-box_AtFBL13-like"/>
</dbReference>
<accession>A0A9R0IF52</accession>
<dbReference type="AlphaFoldDB" id="A0A9R0IF52"/>
<reference evidence="4" key="2">
    <citation type="submission" date="2025-08" db="UniProtKB">
        <authorList>
            <consortium name="RefSeq"/>
        </authorList>
    </citation>
    <scope>IDENTIFICATION</scope>
    <source>
        <tissue evidence="4">Leaf</tissue>
    </source>
</reference>
<evidence type="ECO:0000259" key="1">
    <source>
        <dbReference type="Pfam" id="PF00646"/>
    </source>
</evidence>
<dbReference type="InterPro" id="IPR006566">
    <property type="entry name" value="FBD"/>
</dbReference>
<protein>
    <submittedName>
        <fullName evidence="4">F-box/FBD/LRR-repeat protein At5g22660</fullName>
    </submittedName>
</protein>
<feature type="domain" description="FBD" evidence="2">
    <location>
        <begin position="363"/>
        <end position="402"/>
    </location>
</feature>
<dbReference type="OrthoDB" id="1298252at2759"/>
<sequence length="465" mass="53109">MEMPMKYCDSQEDRISNLPDNVLVSIISLLPVDSAARTSILSNRWKPLWTQITQLSFPPPPPSHDVLRYDDFRYYVKTLNHIFLQLVSPKIHIFKLDFSHKLSKFLNKATDGTLFQFLSPWISDICFKNPEVIQVTFQLSPLKQTELIPVPSCLLETQSLEIVELHPEFNFNRNLQIDVGLSLIYLPKLKKMTLSLNDSHCAMITSPLFKSCPLLENLSVCINLNEAHDAIDISAPGLKSLVIEIIEKSIEVTGSCKFLIDSPMLEYFEIRGALRFFHFGSAMYNLTQVRISIDEDYFCCEEYNYISHILGLFEGISWAKSLVLEDTGSHLFYYVHQPLIFHNLSHLSFSSDNGDGLGCKQFPSGLLSNVRRVEFHEVVGDRSEVGLIEYILGNSPSLEEFEIVMHPEFEDNEETDQLRYEFDLCIEVFGFPNISKCIVKFSGRLITTTSNNFKDGVLSCQIKAD</sequence>
<dbReference type="PANTHER" id="PTHR31900:SF31">
    <property type="entry name" value="F-BOX_LRR-REPEAT PROTEIN 13-LIKE"/>
    <property type="match status" value="1"/>
</dbReference>
<name>A0A9R0IF52_SPIOL</name>
<dbReference type="InterPro" id="IPR001810">
    <property type="entry name" value="F-box_dom"/>
</dbReference>